<reference evidence="2 3" key="1">
    <citation type="journal article" date="2024" name="G3 (Bethesda)">
        <title>Genome assembly of Hibiscus sabdariffa L. provides insights into metabolisms of medicinal natural products.</title>
        <authorList>
            <person name="Kim T."/>
        </authorList>
    </citation>
    <scope>NUCLEOTIDE SEQUENCE [LARGE SCALE GENOMIC DNA]</scope>
    <source>
        <strain evidence="2">TK-2024</strain>
        <tissue evidence="2">Old leaves</tissue>
    </source>
</reference>
<keyword evidence="3" id="KW-1185">Reference proteome</keyword>
<gene>
    <name evidence="2" type="ORF">V6N11_050057</name>
</gene>
<comment type="caution">
    <text evidence="2">The sequence shown here is derived from an EMBL/GenBank/DDBJ whole genome shotgun (WGS) entry which is preliminary data.</text>
</comment>
<dbReference type="EMBL" id="JBBPBN010000007">
    <property type="protein sequence ID" value="KAK9033876.1"/>
    <property type="molecule type" value="Genomic_DNA"/>
</dbReference>
<sequence length="77" mass="9379">MTRLSRSWPEDEEDERDNLDEDTKTDFESELFNNGRLNEEYISSFYRENAREISDTEESWDPWEIREIEGWVLLGQE</sequence>
<dbReference type="Proteomes" id="UP001396334">
    <property type="component" value="Unassembled WGS sequence"/>
</dbReference>
<evidence type="ECO:0000256" key="1">
    <source>
        <dbReference type="SAM" id="MobiDB-lite"/>
    </source>
</evidence>
<proteinExistence type="predicted"/>
<accession>A0ABR2T965</accession>
<evidence type="ECO:0000313" key="2">
    <source>
        <dbReference type="EMBL" id="KAK9033876.1"/>
    </source>
</evidence>
<feature type="compositionally biased region" description="Acidic residues" evidence="1">
    <location>
        <begin position="10"/>
        <end position="20"/>
    </location>
</feature>
<name>A0ABR2T965_9ROSI</name>
<protein>
    <submittedName>
        <fullName evidence="2">Uncharacterized protein</fullName>
    </submittedName>
</protein>
<evidence type="ECO:0000313" key="3">
    <source>
        <dbReference type="Proteomes" id="UP001396334"/>
    </source>
</evidence>
<organism evidence="2 3">
    <name type="scientific">Hibiscus sabdariffa</name>
    <name type="common">roselle</name>
    <dbReference type="NCBI Taxonomy" id="183260"/>
    <lineage>
        <taxon>Eukaryota</taxon>
        <taxon>Viridiplantae</taxon>
        <taxon>Streptophyta</taxon>
        <taxon>Embryophyta</taxon>
        <taxon>Tracheophyta</taxon>
        <taxon>Spermatophyta</taxon>
        <taxon>Magnoliopsida</taxon>
        <taxon>eudicotyledons</taxon>
        <taxon>Gunneridae</taxon>
        <taxon>Pentapetalae</taxon>
        <taxon>rosids</taxon>
        <taxon>malvids</taxon>
        <taxon>Malvales</taxon>
        <taxon>Malvaceae</taxon>
        <taxon>Malvoideae</taxon>
        <taxon>Hibiscus</taxon>
    </lineage>
</organism>
<feature type="region of interest" description="Disordered" evidence="1">
    <location>
        <begin position="1"/>
        <end position="27"/>
    </location>
</feature>